<dbReference type="InterPro" id="IPR018511">
    <property type="entry name" value="Hemolysin-typ_Ca-bd_CS"/>
</dbReference>
<dbReference type="PANTHER" id="PTHR38340:SF1">
    <property type="entry name" value="S-LAYER PROTEIN"/>
    <property type="match status" value="1"/>
</dbReference>
<evidence type="ECO:0000256" key="7">
    <source>
        <dbReference type="ARBA" id="ARBA00023136"/>
    </source>
</evidence>
<reference evidence="8 9" key="1">
    <citation type="submission" date="2019-06" db="EMBL/GenBank/DDBJ databases">
        <authorList>
            <person name="Li J."/>
        </authorList>
    </citation>
    <scope>NUCLEOTIDE SEQUENCE [LARGE SCALE GENOMIC DNA]</scope>
    <source>
        <strain evidence="8 9">CGMCC 1.8012</strain>
    </source>
</reference>
<accession>A0A5C4R2W3</accession>
<evidence type="ECO:0000256" key="5">
    <source>
        <dbReference type="ARBA" id="ARBA00022737"/>
    </source>
</evidence>
<keyword evidence="4" id="KW-0800">Toxin</keyword>
<proteinExistence type="predicted"/>
<dbReference type="SUPFAM" id="SSF51120">
    <property type="entry name" value="beta-Roll"/>
    <property type="match status" value="2"/>
</dbReference>
<dbReference type="InterPro" id="IPR003995">
    <property type="entry name" value="RTX_toxin_determinant-A"/>
</dbReference>
<evidence type="ECO:0000256" key="3">
    <source>
        <dbReference type="ARBA" id="ARBA00022525"/>
    </source>
</evidence>
<evidence type="ECO:0000256" key="1">
    <source>
        <dbReference type="ARBA" id="ARBA00004370"/>
    </source>
</evidence>
<evidence type="ECO:0000313" key="9">
    <source>
        <dbReference type="Proteomes" id="UP000304880"/>
    </source>
</evidence>
<dbReference type="EMBL" id="VDDC01000033">
    <property type="protein sequence ID" value="TNH38312.1"/>
    <property type="molecule type" value="Genomic_DNA"/>
</dbReference>
<dbReference type="PRINTS" id="PR00313">
    <property type="entry name" value="CABNDNGRPT"/>
</dbReference>
<dbReference type="GO" id="GO:0090729">
    <property type="term" value="F:toxin activity"/>
    <property type="evidence" value="ECO:0007669"/>
    <property type="project" value="UniProtKB-KW"/>
</dbReference>
<evidence type="ECO:0000256" key="4">
    <source>
        <dbReference type="ARBA" id="ARBA00022656"/>
    </source>
</evidence>
<dbReference type="Gene3D" id="2.150.10.10">
    <property type="entry name" value="Serralysin-like metalloprotease, C-terminal"/>
    <property type="match status" value="3"/>
</dbReference>
<keyword evidence="9" id="KW-1185">Reference proteome</keyword>
<dbReference type="RefSeq" id="WP_176695159.1">
    <property type="nucleotide sequence ID" value="NZ_VDDC01000033.1"/>
</dbReference>
<name>A0A5C4R2W3_9RHOB</name>
<comment type="caution">
    <text evidence="8">The sequence shown here is derived from an EMBL/GenBank/DDBJ whole genome shotgun (WGS) entry which is preliminary data.</text>
</comment>
<keyword evidence="3" id="KW-0964">Secreted</keyword>
<dbReference type="GO" id="GO:0005576">
    <property type="term" value="C:extracellular region"/>
    <property type="evidence" value="ECO:0007669"/>
    <property type="project" value="UniProtKB-SubCell"/>
</dbReference>
<dbReference type="Proteomes" id="UP000304880">
    <property type="component" value="Unassembled WGS sequence"/>
</dbReference>
<keyword evidence="6" id="KW-0843">Virulence</keyword>
<dbReference type="Gene3D" id="2.60.40.2030">
    <property type="match status" value="1"/>
</dbReference>
<dbReference type="InterPro" id="IPR050557">
    <property type="entry name" value="RTX_toxin/Mannuronan_C5-epim"/>
</dbReference>
<keyword evidence="7" id="KW-0472">Membrane</keyword>
<evidence type="ECO:0000313" key="8">
    <source>
        <dbReference type="EMBL" id="TNH38312.1"/>
    </source>
</evidence>
<dbReference type="GO" id="GO:0016020">
    <property type="term" value="C:membrane"/>
    <property type="evidence" value="ECO:0007669"/>
    <property type="project" value="UniProtKB-SubCell"/>
</dbReference>
<sequence length="719" mass="74441">MPDTGSSRIISLDAPSVLDLRNGQVEAIFAASVQDPDGVRQVTIYYDRPLATTLGSFSLQIIHGYSDDWTDGSHDYTTTVLPHNIAGPLNITHVVVEDNLGNQTTVTDQALRDLGVDTSITVRSVDPDTTAPVLTELVLPDTIDLRNGNAVAEFAASANDANEIGDVVIWFDRDLSYSFGTGGNPTFYEFGLSGLYGYGSDDWSDGRSSQELLFSSTNTTGTVDIDRVEVTDVYGNSRTYTNAELRSLGFDTSFDLIGASAPVPVTYVAELPDVITIREGQSLSVPLQFVGMTSHWVSYEYSVSAVGGTASASDIGASSGSGSLSVASTSPTTRSVAVPVSAIRDDFAEPTENAYLTVRLSGNMTFADGGTLRVIQINILDDNRTTGGTGNDTLYGTSAAEVLTGGRGNDHYHLTPGDRVVEQADEGNDTVSASFSHQLAANVENLILTGSANVNGIGNGLANSVTGNAGNNVLNGGLGADTLIGNAGNDSLFGGDGNDRLLGGFGFDRLFGGTGNDFVDGGLGADTLDGGAGNDTFLGGDGNDRLLGGLDADRLFGGSGNDFLDGGVGGDRLEGGAGNDTLAGGAGNDALFGGLGNDRLVGGAGKDQLAGGLGADQFVFTNRLDSGAGAAGRDVMTDFNRAQGDKIDLSAIDANLRLAGNQAFEFVGTDGFSGSAGELRYQQANGTTLIFADMDGDRRADFSIELSRQVILGENDFLL</sequence>
<gene>
    <name evidence="8" type="ORF">FHD67_15730</name>
</gene>
<comment type="subcellular location">
    <subcellularLocation>
        <location evidence="1">Membrane</location>
    </subcellularLocation>
    <subcellularLocation>
        <location evidence="2">Secreted</location>
    </subcellularLocation>
</comment>
<evidence type="ECO:0000256" key="6">
    <source>
        <dbReference type="ARBA" id="ARBA00023026"/>
    </source>
</evidence>
<dbReference type="InterPro" id="IPR011049">
    <property type="entry name" value="Serralysin-like_metalloprot_C"/>
</dbReference>
<dbReference type="PROSITE" id="PS00330">
    <property type="entry name" value="HEMOLYSIN_CALCIUM"/>
    <property type="match status" value="5"/>
</dbReference>
<dbReference type="PANTHER" id="PTHR38340">
    <property type="entry name" value="S-LAYER PROTEIN"/>
    <property type="match status" value="1"/>
</dbReference>
<dbReference type="Pfam" id="PF00353">
    <property type="entry name" value="HemolysinCabind"/>
    <property type="match status" value="5"/>
</dbReference>
<dbReference type="InterPro" id="IPR038081">
    <property type="entry name" value="CalX-like_sf"/>
</dbReference>
<dbReference type="InterPro" id="IPR001343">
    <property type="entry name" value="Hemolysn_Ca-bd"/>
</dbReference>
<dbReference type="GO" id="GO:0005509">
    <property type="term" value="F:calcium ion binding"/>
    <property type="evidence" value="ECO:0007669"/>
    <property type="project" value="InterPro"/>
</dbReference>
<dbReference type="PRINTS" id="PR01488">
    <property type="entry name" value="RTXTOXINA"/>
</dbReference>
<evidence type="ECO:0000256" key="2">
    <source>
        <dbReference type="ARBA" id="ARBA00004613"/>
    </source>
</evidence>
<dbReference type="AlphaFoldDB" id="A0A5C4R2W3"/>
<organism evidence="8 9">
    <name type="scientific">Paracoccus haeundaensis</name>
    <dbReference type="NCBI Taxonomy" id="225362"/>
    <lineage>
        <taxon>Bacteria</taxon>
        <taxon>Pseudomonadati</taxon>
        <taxon>Pseudomonadota</taxon>
        <taxon>Alphaproteobacteria</taxon>
        <taxon>Rhodobacterales</taxon>
        <taxon>Paracoccaceae</taxon>
        <taxon>Paracoccus</taxon>
    </lineage>
</organism>
<keyword evidence="5" id="KW-0677">Repeat</keyword>
<protein>
    <submittedName>
        <fullName evidence="8">Calcium-binding protein</fullName>
    </submittedName>
</protein>